<dbReference type="InterPro" id="IPR036409">
    <property type="entry name" value="Aldolase_II/adducin_N_sf"/>
</dbReference>
<organism evidence="2 3">
    <name type="scientific">Alkalimarinus alittae</name>
    <dbReference type="NCBI Taxonomy" id="2961619"/>
    <lineage>
        <taxon>Bacteria</taxon>
        <taxon>Pseudomonadati</taxon>
        <taxon>Pseudomonadota</taxon>
        <taxon>Gammaproteobacteria</taxon>
        <taxon>Alteromonadales</taxon>
        <taxon>Alteromonadaceae</taxon>
        <taxon>Alkalimarinus</taxon>
    </lineage>
</organism>
<dbReference type="RefSeq" id="WP_265048865.1">
    <property type="nucleotide sequence ID" value="NZ_CP100390.1"/>
</dbReference>
<dbReference type="SUPFAM" id="SSF53639">
    <property type="entry name" value="AraD/HMP-PK domain-like"/>
    <property type="match status" value="1"/>
</dbReference>
<dbReference type="InterPro" id="IPR001303">
    <property type="entry name" value="Aldolase_II/adducin_N"/>
</dbReference>
<dbReference type="Gene3D" id="3.40.225.10">
    <property type="entry name" value="Class II aldolase/adducin N-terminal domain"/>
    <property type="match status" value="1"/>
</dbReference>
<name>A0ABY6N5I3_9ALTE</name>
<protein>
    <submittedName>
        <fullName evidence="2">Class II aldolase/adducin family protein</fullName>
    </submittedName>
</protein>
<evidence type="ECO:0000259" key="1">
    <source>
        <dbReference type="Pfam" id="PF00596"/>
    </source>
</evidence>
<dbReference type="Proteomes" id="UP001163739">
    <property type="component" value="Chromosome"/>
</dbReference>
<keyword evidence="3" id="KW-1185">Reference proteome</keyword>
<proteinExistence type="predicted"/>
<gene>
    <name evidence="2" type="ORF">NKI27_06480</name>
</gene>
<feature type="domain" description="Class II aldolase/adducin N-terminal" evidence="1">
    <location>
        <begin position="77"/>
        <end position="239"/>
    </location>
</feature>
<evidence type="ECO:0000313" key="2">
    <source>
        <dbReference type="EMBL" id="UZE97391.1"/>
    </source>
</evidence>
<dbReference type="Pfam" id="PF00596">
    <property type="entry name" value="Aldolase_II"/>
    <property type="match status" value="1"/>
</dbReference>
<evidence type="ECO:0000313" key="3">
    <source>
        <dbReference type="Proteomes" id="UP001163739"/>
    </source>
</evidence>
<sequence>MDSEQLEDQNQAFVGDLQQGRGECEEGHEREGVIKYKLLFNQQPIPSCMPVELLDMWRHVLFNLKLVGQDPQRYGGLGFGNISTRVPTEAACLLAEKTHQNIKNAFLISGSQTGHLPYLSSEHCAVVTRCFPKLNHLIALGECKPSSESLTHGVLYNEFPSVGAVVHVHSPLIWRLAERLSLPTTCADIPYGTTDMAAAVVSVANDISAKSIAPVFAMKGHRDGIVSFGPDLASAISTLLSVYHQSVMKTVR</sequence>
<reference evidence="2" key="1">
    <citation type="submission" date="2022-06" db="EMBL/GenBank/DDBJ databases">
        <title>Alkalimarinus sp. nov., isolated from gut of a Alitta virens.</title>
        <authorList>
            <person name="Yang A.I."/>
            <person name="Shin N.-R."/>
        </authorList>
    </citation>
    <scope>NUCLEOTIDE SEQUENCE</scope>
    <source>
        <strain evidence="2">A2M4</strain>
    </source>
</reference>
<accession>A0ABY6N5I3</accession>
<dbReference type="EMBL" id="CP100390">
    <property type="protein sequence ID" value="UZE97391.1"/>
    <property type="molecule type" value="Genomic_DNA"/>
</dbReference>